<reference evidence="4 5" key="1">
    <citation type="journal article" date="2023" name="Hortic Res">
        <title>Pangenome of water caltrop reveals structural variations and asymmetric subgenome divergence after allopolyploidization.</title>
        <authorList>
            <person name="Zhang X."/>
            <person name="Chen Y."/>
            <person name="Wang L."/>
            <person name="Yuan Y."/>
            <person name="Fang M."/>
            <person name="Shi L."/>
            <person name="Lu R."/>
            <person name="Comes H.P."/>
            <person name="Ma Y."/>
            <person name="Chen Y."/>
            <person name="Huang G."/>
            <person name="Zhou Y."/>
            <person name="Zheng Z."/>
            <person name="Qiu Y."/>
        </authorList>
    </citation>
    <scope>NUCLEOTIDE SEQUENCE [LARGE SCALE GENOMIC DNA]</scope>
    <source>
        <tissue evidence="4">Roots</tissue>
    </source>
</reference>
<feature type="domain" description="C2H2-type" evidence="3">
    <location>
        <begin position="76"/>
        <end position="103"/>
    </location>
</feature>
<keyword evidence="1" id="KW-0863">Zinc-finger</keyword>
<dbReference type="Gene3D" id="3.30.160.60">
    <property type="entry name" value="Classic Zinc Finger"/>
    <property type="match status" value="1"/>
</dbReference>
<proteinExistence type="predicted"/>
<organism evidence="4 5">
    <name type="scientific">Trapa incisa</name>
    <dbReference type="NCBI Taxonomy" id="236973"/>
    <lineage>
        <taxon>Eukaryota</taxon>
        <taxon>Viridiplantae</taxon>
        <taxon>Streptophyta</taxon>
        <taxon>Embryophyta</taxon>
        <taxon>Tracheophyta</taxon>
        <taxon>Spermatophyta</taxon>
        <taxon>Magnoliopsida</taxon>
        <taxon>eudicotyledons</taxon>
        <taxon>Gunneridae</taxon>
        <taxon>Pentapetalae</taxon>
        <taxon>rosids</taxon>
        <taxon>malvids</taxon>
        <taxon>Myrtales</taxon>
        <taxon>Lythraceae</taxon>
        <taxon>Trapa</taxon>
    </lineage>
</organism>
<keyword evidence="1" id="KW-0862">Zinc</keyword>
<accession>A0AAN7JSU6</accession>
<dbReference type="EMBL" id="JAXIOK010000015">
    <property type="protein sequence ID" value="KAK4753591.1"/>
    <property type="molecule type" value="Genomic_DNA"/>
</dbReference>
<evidence type="ECO:0000313" key="5">
    <source>
        <dbReference type="Proteomes" id="UP001345219"/>
    </source>
</evidence>
<sequence length="221" mass="24683">MSGDRREKLRLFGFELNPSKTNLVELVEHESVNSSHRHSAISSSMAADPDEKAPKSINSTYKSLISSSKPGQGKKFECEYCFKEFANSQALGGHQNAHKKERMKKKRLQLQLQSKKASSLSYYYRLQPYEEDAGGFAMQQEGSRQISFHPGAQEDYRVVSYGSTLSSRWNNNISFQQGSSPQYSLSPSQSKRSGENGPIVPSKESCKSLDLQLGPCLQTSI</sequence>
<dbReference type="GO" id="GO:0010090">
    <property type="term" value="P:trichome morphogenesis"/>
    <property type="evidence" value="ECO:0007669"/>
    <property type="project" value="InterPro"/>
</dbReference>
<dbReference type="SUPFAM" id="SSF57667">
    <property type="entry name" value="beta-beta-alpha zinc fingers"/>
    <property type="match status" value="1"/>
</dbReference>
<dbReference type="AlphaFoldDB" id="A0AAN7JSU6"/>
<feature type="region of interest" description="Disordered" evidence="2">
    <location>
        <begin position="30"/>
        <end position="55"/>
    </location>
</feature>
<dbReference type="Proteomes" id="UP001345219">
    <property type="component" value="Chromosome 2"/>
</dbReference>
<name>A0AAN7JSU6_9MYRT</name>
<dbReference type="PANTHER" id="PTHR46353">
    <property type="entry name" value="ZINC FINGER PROTEIN 5"/>
    <property type="match status" value="1"/>
</dbReference>
<gene>
    <name evidence="4" type="ORF">SAY87_001695</name>
</gene>
<dbReference type="InterPro" id="IPR036236">
    <property type="entry name" value="Znf_C2H2_sf"/>
</dbReference>
<evidence type="ECO:0000259" key="3">
    <source>
        <dbReference type="PROSITE" id="PS50157"/>
    </source>
</evidence>
<evidence type="ECO:0000256" key="1">
    <source>
        <dbReference type="PROSITE-ProRule" id="PRU00042"/>
    </source>
</evidence>
<dbReference type="GO" id="GO:0009740">
    <property type="term" value="P:gibberellic acid mediated signaling pathway"/>
    <property type="evidence" value="ECO:0007669"/>
    <property type="project" value="TreeGrafter"/>
</dbReference>
<dbReference type="GO" id="GO:0003700">
    <property type="term" value="F:DNA-binding transcription factor activity"/>
    <property type="evidence" value="ECO:0007669"/>
    <property type="project" value="TreeGrafter"/>
</dbReference>
<feature type="region of interest" description="Disordered" evidence="2">
    <location>
        <begin position="177"/>
        <end position="204"/>
    </location>
</feature>
<evidence type="ECO:0000256" key="2">
    <source>
        <dbReference type="SAM" id="MobiDB-lite"/>
    </source>
</evidence>
<dbReference type="GO" id="GO:0000976">
    <property type="term" value="F:transcription cis-regulatory region binding"/>
    <property type="evidence" value="ECO:0007669"/>
    <property type="project" value="TreeGrafter"/>
</dbReference>
<keyword evidence="5" id="KW-1185">Reference proteome</keyword>
<keyword evidence="1" id="KW-0479">Metal-binding</keyword>
<evidence type="ECO:0000313" key="4">
    <source>
        <dbReference type="EMBL" id="KAK4753591.1"/>
    </source>
</evidence>
<comment type="caution">
    <text evidence="4">The sequence shown here is derived from an EMBL/GenBank/DDBJ whole genome shotgun (WGS) entry which is preliminary data.</text>
</comment>
<dbReference type="PROSITE" id="PS00028">
    <property type="entry name" value="ZINC_FINGER_C2H2_1"/>
    <property type="match status" value="1"/>
</dbReference>
<feature type="compositionally biased region" description="Low complexity" evidence="2">
    <location>
        <begin position="177"/>
        <end position="190"/>
    </location>
</feature>
<dbReference type="GO" id="GO:0005634">
    <property type="term" value="C:nucleus"/>
    <property type="evidence" value="ECO:0007669"/>
    <property type="project" value="TreeGrafter"/>
</dbReference>
<dbReference type="InterPro" id="IPR044299">
    <property type="entry name" value="GIS3/ZFP5/ZFP6"/>
</dbReference>
<dbReference type="PANTHER" id="PTHR46353:SF5">
    <property type="entry name" value="ZINC FINGER PROTEIN 5"/>
    <property type="match status" value="1"/>
</dbReference>
<protein>
    <recommendedName>
        <fullName evidence="3">C2H2-type domain-containing protein</fullName>
    </recommendedName>
</protein>
<dbReference type="PROSITE" id="PS50157">
    <property type="entry name" value="ZINC_FINGER_C2H2_2"/>
    <property type="match status" value="1"/>
</dbReference>
<dbReference type="GO" id="GO:0008270">
    <property type="term" value="F:zinc ion binding"/>
    <property type="evidence" value="ECO:0007669"/>
    <property type="project" value="UniProtKB-KW"/>
</dbReference>
<dbReference type="GO" id="GO:0009736">
    <property type="term" value="P:cytokinin-activated signaling pathway"/>
    <property type="evidence" value="ECO:0007669"/>
    <property type="project" value="TreeGrafter"/>
</dbReference>
<dbReference type="InterPro" id="IPR013087">
    <property type="entry name" value="Znf_C2H2_type"/>
</dbReference>